<gene>
    <name evidence="1" type="ORF">C9I88_13715</name>
</gene>
<dbReference type="PANTHER" id="PTHR38733:SF1">
    <property type="entry name" value="TYPE IV METHYL-DIRECTED RESTRICTION ENZYME ECOKMCRBC"/>
    <property type="match status" value="1"/>
</dbReference>
<evidence type="ECO:0000313" key="1">
    <source>
        <dbReference type="EMBL" id="PSV95244.1"/>
    </source>
</evidence>
<comment type="caution">
    <text evidence="1">The sequence shown here is derived from an EMBL/GenBank/DDBJ whole genome shotgun (WGS) entry which is preliminary data.</text>
</comment>
<dbReference type="PANTHER" id="PTHR38733">
    <property type="entry name" value="PROTEIN MCRC"/>
    <property type="match status" value="1"/>
</dbReference>
<organism evidence="1 2">
    <name type="scientific">Photobacterium iliopiscarium</name>
    <dbReference type="NCBI Taxonomy" id="56192"/>
    <lineage>
        <taxon>Bacteria</taxon>
        <taxon>Pseudomonadati</taxon>
        <taxon>Pseudomonadota</taxon>
        <taxon>Gammaproteobacteria</taxon>
        <taxon>Vibrionales</taxon>
        <taxon>Vibrionaceae</taxon>
        <taxon>Photobacterium</taxon>
    </lineage>
</organism>
<name>A0A2T3MJ54_9GAMM</name>
<protein>
    <submittedName>
        <fullName evidence="1">Uncharacterized protein</fullName>
    </submittedName>
</protein>
<accession>A0A2T3MJ54</accession>
<dbReference type="AlphaFoldDB" id="A0A2T3MJ54"/>
<dbReference type="Proteomes" id="UP000241954">
    <property type="component" value="Unassembled WGS sequence"/>
</dbReference>
<dbReference type="Pfam" id="PF10117">
    <property type="entry name" value="McrBC"/>
    <property type="match status" value="1"/>
</dbReference>
<sequence length="74" mass="8378">MPLAWAKLILDGLSPQTMKGDHHAASLWFPMERVFEDYVAQSFSKTLKQTHRLKALIQSKSLVTHNGSSLSPIW</sequence>
<proteinExistence type="predicted"/>
<dbReference type="InterPro" id="IPR019292">
    <property type="entry name" value="McrC"/>
</dbReference>
<dbReference type="EMBL" id="PYLW01000015">
    <property type="protein sequence ID" value="PSV95244.1"/>
    <property type="molecule type" value="Genomic_DNA"/>
</dbReference>
<reference evidence="1 2" key="1">
    <citation type="submission" date="2018-01" db="EMBL/GenBank/DDBJ databases">
        <title>Whole genome sequencing of Histamine producing bacteria.</title>
        <authorList>
            <person name="Butler K."/>
        </authorList>
    </citation>
    <scope>NUCLEOTIDE SEQUENCE [LARGE SCALE GENOMIC DNA]</scope>
    <source>
        <strain evidence="1 2">NCIMB 13481</strain>
    </source>
</reference>
<evidence type="ECO:0000313" key="2">
    <source>
        <dbReference type="Proteomes" id="UP000241954"/>
    </source>
</evidence>